<dbReference type="RefSeq" id="WP_013282096.1">
    <property type="nucleotide sequence ID" value="NC_014387.1"/>
</dbReference>
<evidence type="ECO:0000313" key="2">
    <source>
        <dbReference type="EMBL" id="ADL35443.1"/>
    </source>
</evidence>
<keyword evidence="3" id="KW-1185">Reference proteome</keyword>
<feature type="transmembrane region" description="Helical" evidence="1">
    <location>
        <begin position="40"/>
        <end position="64"/>
    </location>
</feature>
<dbReference type="STRING" id="515622.bpr_I2711"/>
<dbReference type="eggNOG" id="ENOG5032TCC">
    <property type="taxonomic scope" value="Bacteria"/>
</dbReference>
<protein>
    <recommendedName>
        <fullName evidence="4">Membrane protein YesL</fullName>
    </recommendedName>
</protein>
<feature type="transmembrane region" description="Helical" evidence="1">
    <location>
        <begin position="95"/>
        <end position="115"/>
    </location>
</feature>
<dbReference type="InterPro" id="IPR006938">
    <property type="entry name" value="DUF624"/>
</dbReference>
<feature type="transmembrane region" description="Helical" evidence="1">
    <location>
        <begin position="127"/>
        <end position="159"/>
    </location>
</feature>
<reference evidence="2 3" key="1">
    <citation type="journal article" date="2010" name="PLoS ONE">
        <title>The glycobiome of the rumen bacterium Butyrivibrio proteoclasticus B316(T) highlights adaptation to a polysaccharide-rich environment.</title>
        <authorList>
            <person name="Kelly W.J."/>
            <person name="Leahy S.C."/>
            <person name="Altermann E."/>
            <person name="Yeoman C.J."/>
            <person name="Dunne J.C."/>
            <person name="Kong Z."/>
            <person name="Pacheco D.M."/>
            <person name="Li D."/>
            <person name="Noel S.J."/>
            <person name="Moon C.D."/>
            <person name="Cookson A.L."/>
            <person name="Attwood G.T."/>
        </authorList>
    </citation>
    <scope>NUCLEOTIDE SEQUENCE [LARGE SCALE GENOMIC DNA]</scope>
    <source>
        <strain evidence="3">ATCC 51982 / DSM 14932 / B316</strain>
    </source>
</reference>
<dbReference type="Pfam" id="PF04854">
    <property type="entry name" value="DUF624"/>
    <property type="match status" value="1"/>
</dbReference>
<keyword evidence="1" id="KW-0472">Membrane</keyword>
<sequence length="249" mass="28204">MKYLNRFMKWYLGENDVEKEPPKGGFFRILYLVVNFPGKLFMINIVFIISCIPLITIPAAWTALCAFTGKMFLKGYDFTLEDYLAEFKDGFIKKLVLGIMESAVIFYGYYLMSFAGNFKAVSDNTSYVIIMGAGCAIFGIGILFAAWTFVLAAHLRLGLSGIIRNAAILLILEWKSSLKLIIYTAIYLFIILALMPYSILVPMIIGNSLYGLISCSIICPVIKRRITDPYEEAVKTSTSTYWRRIDRDV</sequence>
<name>E0RZ71_BUTPB</name>
<keyword evidence="1" id="KW-0812">Transmembrane</keyword>
<evidence type="ECO:0008006" key="4">
    <source>
        <dbReference type="Google" id="ProtNLM"/>
    </source>
</evidence>
<dbReference type="Proteomes" id="UP000001299">
    <property type="component" value="Chromosome 1"/>
</dbReference>
<dbReference type="EMBL" id="CP001810">
    <property type="protein sequence ID" value="ADL35443.1"/>
    <property type="molecule type" value="Genomic_DNA"/>
</dbReference>
<proteinExistence type="predicted"/>
<evidence type="ECO:0000313" key="3">
    <source>
        <dbReference type="Proteomes" id="UP000001299"/>
    </source>
</evidence>
<gene>
    <name evidence="2" type="ordered locus">bpr_I2711</name>
</gene>
<dbReference type="AlphaFoldDB" id="E0RZ71"/>
<organism evidence="2 3">
    <name type="scientific">Butyrivibrio proteoclasticus (strain ATCC 51982 / DSM 14932 / B316)</name>
    <name type="common">Clostridium proteoclasticum</name>
    <dbReference type="NCBI Taxonomy" id="515622"/>
    <lineage>
        <taxon>Bacteria</taxon>
        <taxon>Bacillati</taxon>
        <taxon>Bacillota</taxon>
        <taxon>Clostridia</taxon>
        <taxon>Lachnospirales</taxon>
        <taxon>Lachnospiraceae</taxon>
        <taxon>Butyrivibrio</taxon>
    </lineage>
</organism>
<keyword evidence="1" id="KW-1133">Transmembrane helix</keyword>
<dbReference type="HOGENOM" id="CLU_1114210_0_0_9"/>
<feature type="transmembrane region" description="Helical" evidence="1">
    <location>
        <begin position="180"/>
        <end position="198"/>
    </location>
</feature>
<evidence type="ECO:0000256" key="1">
    <source>
        <dbReference type="SAM" id="Phobius"/>
    </source>
</evidence>
<dbReference type="KEGG" id="bpb:bpr_I2711"/>
<accession>E0RZ71</accession>